<evidence type="ECO:0000256" key="1">
    <source>
        <dbReference type="SAM" id="MobiDB-lite"/>
    </source>
</evidence>
<dbReference type="Proteomes" id="UP001500936">
    <property type="component" value="Unassembled WGS sequence"/>
</dbReference>
<feature type="compositionally biased region" description="Basic residues" evidence="1">
    <location>
        <begin position="84"/>
        <end position="98"/>
    </location>
</feature>
<protein>
    <submittedName>
        <fullName evidence="2">Uncharacterized protein</fullName>
    </submittedName>
</protein>
<organism evidence="2 3">
    <name type="scientific">Nibrella viscosa</name>
    <dbReference type="NCBI Taxonomy" id="1084524"/>
    <lineage>
        <taxon>Bacteria</taxon>
        <taxon>Pseudomonadati</taxon>
        <taxon>Bacteroidota</taxon>
        <taxon>Cytophagia</taxon>
        <taxon>Cytophagales</taxon>
        <taxon>Spirosomataceae</taxon>
        <taxon>Nibrella</taxon>
    </lineage>
</organism>
<dbReference type="RefSeq" id="WP_345270902.1">
    <property type="nucleotide sequence ID" value="NZ_BAABHB010000016.1"/>
</dbReference>
<name>A0ABP8KWH6_9BACT</name>
<proteinExistence type="predicted"/>
<reference evidence="3" key="1">
    <citation type="journal article" date="2019" name="Int. J. Syst. Evol. Microbiol.">
        <title>The Global Catalogue of Microorganisms (GCM) 10K type strain sequencing project: providing services to taxonomists for standard genome sequencing and annotation.</title>
        <authorList>
            <consortium name="The Broad Institute Genomics Platform"/>
            <consortium name="The Broad Institute Genome Sequencing Center for Infectious Disease"/>
            <person name="Wu L."/>
            <person name="Ma J."/>
        </authorList>
    </citation>
    <scope>NUCLEOTIDE SEQUENCE [LARGE SCALE GENOMIC DNA]</scope>
    <source>
        <strain evidence="3">JCM 17925</strain>
    </source>
</reference>
<sequence>MAYMFGYTPELPGIREQLKLKRQHVSHFKALLKAEIENWDVLEHRQQRETRLIDSGVATVREELSLMMSRHLKEIESTESQHEQKRRRLKQSHAKSGF</sequence>
<feature type="region of interest" description="Disordered" evidence="1">
    <location>
        <begin position="74"/>
        <end position="98"/>
    </location>
</feature>
<evidence type="ECO:0000313" key="2">
    <source>
        <dbReference type="EMBL" id="GAA4418114.1"/>
    </source>
</evidence>
<keyword evidence="3" id="KW-1185">Reference proteome</keyword>
<accession>A0ABP8KWH6</accession>
<feature type="compositionally biased region" description="Basic and acidic residues" evidence="1">
    <location>
        <begin position="74"/>
        <end position="83"/>
    </location>
</feature>
<evidence type="ECO:0000313" key="3">
    <source>
        <dbReference type="Proteomes" id="UP001500936"/>
    </source>
</evidence>
<comment type="caution">
    <text evidence="2">The sequence shown here is derived from an EMBL/GenBank/DDBJ whole genome shotgun (WGS) entry which is preliminary data.</text>
</comment>
<gene>
    <name evidence="2" type="ORF">GCM10023187_51170</name>
</gene>
<dbReference type="EMBL" id="BAABHB010000016">
    <property type="protein sequence ID" value="GAA4418114.1"/>
    <property type="molecule type" value="Genomic_DNA"/>
</dbReference>